<gene>
    <name evidence="9" type="ORF">EJ03DRAFT_327784</name>
</gene>
<proteinExistence type="predicted"/>
<keyword evidence="2" id="KW-0328">Glycosyltransferase</keyword>
<sequence length="491" mass="56378">MGMNRLPLIVAGLFSAISLSVGAWLFVHTTWYLFWYAVYAVYSELYVFASFIVTVFGKPFDLPAHNKKKEDLLLTDETAPPVDIFLPVCKEPLEILENTWKHVAELKYPAGKCRPIVLDDGAQESVKLLAERFGYRYIVRPDRPVLKKSGNMRHAFSITDGPFFVVFDADFCPRADFLLEVIPIHLDNPRIAIVQTPQFFRSPDEQTWIEQGSAAVQEYFYRIIQTCRNTWGASICVGSNAVYRRDSLTAVGGTAAAECSEDVHTGFYVVNHGWTIFYTPLVLACGMCPDTPRALFSQQMRWCTGSLSLLTHRGFWRSNLSWKQKACYLSGMAYYSTTATAAFFNELPAPILLWTRPELMKYYNLFFAFPSLMMGLVVIRCWARSRYTQSVQYSQVIMAYAYVNSFWDRFYGTKLDWVPSGDSKAHRNNRYRNMRILAWGWTIAHNTLLITGATYCVCTGLAWYQIVPALCLDIYNIVVIHRFLMYRHARD</sequence>
<feature type="transmembrane region" description="Helical" evidence="7">
    <location>
        <begin position="364"/>
        <end position="383"/>
    </location>
</feature>
<keyword evidence="10" id="KW-1185">Reference proteome</keyword>
<feature type="transmembrane region" description="Helical" evidence="7">
    <location>
        <begin position="32"/>
        <end position="57"/>
    </location>
</feature>
<organism evidence="9 10">
    <name type="scientific">Teratosphaeria nubilosa</name>
    <dbReference type="NCBI Taxonomy" id="161662"/>
    <lineage>
        <taxon>Eukaryota</taxon>
        <taxon>Fungi</taxon>
        <taxon>Dikarya</taxon>
        <taxon>Ascomycota</taxon>
        <taxon>Pezizomycotina</taxon>
        <taxon>Dothideomycetes</taxon>
        <taxon>Dothideomycetidae</taxon>
        <taxon>Mycosphaerellales</taxon>
        <taxon>Teratosphaeriaceae</taxon>
        <taxon>Teratosphaeria</taxon>
    </lineage>
</organism>
<feature type="transmembrane region" description="Helical" evidence="7">
    <location>
        <begin position="436"/>
        <end position="455"/>
    </location>
</feature>
<dbReference type="AlphaFoldDB" id="A0A6G1L7V7"/>
<name>A0A6G1L7V7_9PEZI</name>
<evidence type="ECO:0000256" key="4">
    <source>
        <dbReference type="ARBA" id="ARBA00022692"/>
    </source>
</evidence>
<comment type="subcellular location">
    <subcellularLocation>
        <location evidence="1">Membrane</location>
        <topology evidence="1">Multi-pass membrane protein</topology>
    </subcellularLocation>
</comment>
<evidence type="ECO:0000256" key="1">
    <source>
        <dbReference type="ARBA" id="ARBA00004141"/>
    </source>
</evidence>
<evidence type="ECO:0000313" key="9">
    <source>
        <dbReference type="EMBL" id="KAF2769013.1"/>
    </source>
</evidence>
<dbReference type="GO" id="GO:0016020">
    <property type="term" value="C:membrane"/>
    <property type="evidence" value="ECO:0007669"/>
    <property type="project" value="UniProtKB-SubCell"/>
</dbReference>
<evidence type="ECO:0000256" key="6">
    <source>
        <dbReference type="ARBA" id="ARBA00023136"/>
    </source>
</evidence>
<dbReference type="PANTHER" id="PTHR43867">
    <property type="entry name" value="CELLULOSE SYNTHASE CATALYTIC SUBUNIT A [UDP-FORMING]"/>
    <property type="match status" value="1"/>
</dbReference>
<reference evidence="9" key="1">
    <citation type="journal article" date="2020" name="Stud. Mycol.">
        <title>101 Dothideomycetes genomes: a test case for predicting lifestyles and emergence of pathogens.</title>
        <authorList>
            <person name="Haridas S."/>
            <person name="Albert R."/>
            <person name="Binder M."/>
            <person name="Bloem J."/>
            <person name="Labutti K."/>
            <person name="Salamov A."/>
            <person name="Andreopoulos B."/>
            <person name="Baker S."/>
            <person name="Barry K."/>
            <person name="Bills G."/>
            <person name="Bluhm B."/>
            <person name="Cannon C."/>
            <person name="Castanera R."/>
            <person name="Culley D."/>
            <person name="Daum C."/>
            <person name="Ezra D."/>
            <person name="Gonzalez J."/>
            <person name="Henrissat B."/>
            <person name="Kuo A."/>
            <person name="Liang C."/>
            <person name="Lipzen A."/>
            <person name="Lutzoni F."/>
            <person name="Magnuson J."/>
            <person name="Mondo S."/>
            <person name="Nolan M."/>
            <person name="Ohm R."/>
            <person name="Pangilinan J."/>
            <person name="Park H.-J."/>
            <person name="Ramirez L."/>
            <person name="Alfaro M."/>
            <person name="Sun H."/>
            <person name="Tritt A."/>
            <person name="Yoshinaga Y."/>
            <person name="Zwiers L.-H."/>
            <person name="Turgeon B."/>
            <person name="Goodwin S."/>
            <person name="Spatafora J."/>
            <person name="Crous P."/>
            <person name="Grigoriev I."/>
        </authorList>
    </citation>
    <scope>NUCLEOTIDE SEQUENCE</scope>
    <source>
        <strain evidence="9">CBS 116005</strain>
    </source>
</reference>
<dbReference type="InterPro" id="IPR029044">
    <property type="entry name" value="Nucleotide-diphossugar_trans"/>
</dbReference>
<evidence type="ECO:0000256" key="2">
    <source>
        <dbReference type="ARBA" id="ARBA00022676"/>
    </source>
</evidence>
<evidence type="ECO:0000313" key="10">
    <source>
        <dbReference type="Proteomes" id="UP000799436"/>
    </source>
</evidence>
<feature type="domain" description="Glycosyltransferase 2-like" evidence="8">
    <location>
        <begin position="84"/>
        <end position="248"/>
    </location>
</feature>
<dbReference type="InterPro" id="IPR001173">
    <property type="entry name" value="Glyco_trans_2-like"/>
</dbReference>
<feature type="transmembrane region" description="Helical" evidence="7">
    <location>
        <begin position="461"/>
        <end position="484"/>
    </location>
</feature>
<dbReference type="GO" id="GO:0016757">
    <property type="term" value="F:glycosyltransferase activity"/>
    <property type="evidence" value="ECO:0007669"/>
    <property type="project" value="UniProtKB-KW"/>
</dbReference>
<evidence type="ECO:0000256" key="3">
    <source>
        <dbReference type="ARBA" id="ARBA00022679"/>
    </source>
</evidence>
<keyword evidence="4 7" id="KW-0812">Transmembrane</keyword>
<keyword evidence="5 7" id="KW-1133">Transmembrane helix</keyword>
<dbReference type="Proteomes" id="UP000799436">
    <property type="component" value="Unassembled WGS sequence"/>
</dbReference>
<dbReference type="EMBL" id="ML995838">
    <property type="protein sequence ID" value="KAF2769013.1"/>
    <property type="molecule type" value="Genomic_DNA"/>
</dbReference>
<dbReference type="CDD" id="cd06421">
    <property type="entry name" value="CESA_CelA_like"/>
    <property type="match status" value="1"/>
</dbReference>
<dbReference type="PANTHER" id="PTHR43867:SF2">
    <property type="entry name" value="CELLULOSE SYNTHASE CATALYTIC SUBUNIT A [UDP-FORMING]"/>
    <property type="match status" value="1"/>
</dbReference>
<dbReference type="Pfam" id="PF00535">
    <property type="entry name" value="Glycos_transf_2"/>
    <property type="match status" value="1"/>
</dbReference>
<evidence type="ECO:0000256" key="5">
    <source>
        <dbReference type="ARBA" id="ARBA00022989"/>
    </source>
</evidence>
<dbReference type="InterPro" id="IPR050321">
    <property type="entry name" value="Glycosyltr_2/OpgH_subfam"/>
</dbReference>
<dbReference type="SUPFAM" id="SSF53448">
    <property type="entry name" value="Nucleotide-diphospho-sugar transferases"/>
    <property type="match status" value="1"/>
</dbReference>
<protein>
    <submittedName>
        <fullName evidence="9">Nucleotide-diphospho-sugar transferase</fullName>
    </submittedName>
</protein>
<dbReference type="OrthoDB" id="72851at2759"/>
<keyword evidence="6 7" id="KW-0472">Membrane</keyword>
<evidence type="ECO:0000259" key="8">
    <source>
        <dbReference type="Pfam" id="PF00535"/>
    </source>
</evidence>
<dbReference type="Gene3D" id="3.90.550.10">
    <property type="entry name" value="Spore Coat Polysaccharide Biosynthesis Protein SpsA, Chain A"/>
    <property type="match status" value="1"/>
</dbReference>
<keyword evidence="3 9" id="KW-0808">Transferase</keyword>
<accession>A0A6G1L7V7</accession>
<evidence type="ECO:0000256" key="7">
    <source>
        <dbReference type="SAM" id="Phobius"/>
    </source>
</evidence>